<dbReference type="Proteomes" id="UP000030686">
    <property type="component" value="Unassembled WGS sequence"/>
</dbReference>
<evidence type="ECO:0000313" key="2">
    <source>
        <dbReference type="Proteomes" id="UP000030686"/>
    </source>
</evidence>
<gene>
    <name evidence="1" type="ORF">PROQFM164_S05g000269</name>
</gene>
<evidence type="ECO:0000313" key="1">
    <source>
        <dbReference type="EMBL" id="CDM36436.1"/>
    </source>
</evidence>
<keyword evidence="2" id="KW-1185">Reference proteome</keyword>
<dbReference type="AlphaFoldDB" id="W6QKB4"/>
<proteinExistence type="predicted"/>
<accession>W6QKB4</accession>
<organism evidence="1 2">
    <name type="scientific">Penicillium roqueforti (strain FM164)</name>
    <dbReference type="NCBI Taxonomy" id="1365484"/>
    <lineage>
        <taxon>Eukaryota</taxon>
        <taxon>Fungi</taxon>
        <taxon>Dikarya</taxon>
        <taxon>Ascomycota</taxon>
        <taxon>Pezizomycotina</taxon>
        <taxon>Eurotiomycetes</taxon>
        <taxon>Eurotiomycetidae</taxon>
        <taxon>Eurotiales</taxon>
        <taxon>Aspergillaceae</taxon>
        <taxon>Penicillium</taxon>
    </lineage>
</organism>
<reference evidence="1" key="1">
    <citation type="journal article" date="2014" name="Nat. Commun.">
        <title>Multiple recent horizontal transfers of a large genomic region in cheese making fungi.</title>
        <authorList>
            <person name="Cheeseman K."/>
            <person name="Ropars J."/>
            <person name="Renault P."/>
            <person name="Dupont J."/>
            <person name="Gouzy J."/>
            <person name="Branca A."/>
            <person name="Abraham A.L."/>
            <person name="Ceppi M."/>
            <person name="Conseiller E."/>
            <person name="Debuchy R."/>
            <person name="Malagnac F."/>
            <person name="Goarin A."/>
            <person name="Silar P."/>
            <person name="Lacoste S."/>
            <person name="Sallet E."/>
            <person name="Bensimon A."/>
            <person name="Giraud T."/>
            <person name="Brygoo Y."/>
        </authorList>
    </citation>
    <scope>NUCLEOTIDE SEQUENCE [LARGE SCALE GENOMIC DNA]</scope>
    <source>
        <strain evidence="1">FM164</strain>
    </source>
</reference>
<sequence>MKETDMSFDVCLSHKIIMGYFTSSHDDNSHEFIIKPEFDDRKRSSLLPTITLKELGYYHPMFI</sequence>
<name>W6QKB4_PENRF</name>
<protein>
    <submittedName>
        <fullName evidence="1">Uncharacterized protein</fullName>
    </submittedName>
</protein>
<dbReference type="EMBL" id="HG792019">
    <property type="protein sequence ID" value="CDM36436.1"/>
    <property type="molecule type" value="Genomic_DNA"/>
</dbReference>